<gene>
    <name evidence="3" type="ordered locus">Mhun_2223</name>
</gene>
<dbReference type="GO" id="GO:0004674">
    <property type="term" value="F:protein serine/threonine kinase activity"/>
    <property type="evidence" value="ECO:0007669"/>
    <property type="project" value="UniProtKB-KW"/>
</dbReference>
<dbReference type="Gene3D" id="1.10.510.10">
    <property type="entry name" value="Transferase(Phosphotransferase) domain 1"/>
    <property type="match status" value="1"/>
</dbReference>
<dbReference type="GO" id="GO:0005524">
    <property type="term" value="F:ATP binding"/>
    <property type="evidence" value="ECO:0007669"/>
    <property type="project" value="InterPro"/>
</dbReference>
<feature type="domain" description="Protein kinase" evidence="2">
    <location>
        <begin position="580"/>
        <end position="829"/>
    </location>
</feature>
<dbReference type="InterPro" id="IPR011009">
    <property type="entry name" value="Kinase-like_dom_sf"/>
</dbReference>
<dbReference type="SUPFAM" id="SSF56112">
    <property type="entry name" value="Protein kinase-like (PK-like)"/>
    <property type="match status" value="1"/>
</dbReference>
<keyword evidence="4" id="KW-1185">Reference proteome</keyword>
<dbReference type="SMART" id="SM00220">
    <property type="entry name" value="S_TKc"/>
    <property type="match status" value="1"/>
</dbReference>
<dbReference type="HOGENOM" id="CLU_367101_0_0_2"/>
<dbReference type="PANTHER" id="PTHR44167">
    <property type="entry name" value="OVARIAN-SPECIFIC SERINE/THREONINE-PROTEIN KINASE LOK-RELATED"/>
    <property type="match status" value="1"/>
</dbReference>
<evidence type="ECO:0000259" key="2">
    <source>
        <dbReference type="PROSITE" id="PS50011"/>
    </source>
</evidence>
<keyword evidence="3" id="KW-0418">Kinase</keyword>
<dbReference type="eggNOG" id="arCOG03682">
    <property type="taxonomic scope" value="Archaea"/>
</dbReference>
<keyword evidence="1" id="KW-0812">Transmembrane</keyword>
<protein>
    <submittedName>
        <fullName evidence="3">Serine/threonine protein kinase</fullName>
    </submittedName>
</protein>
<evidence type="ECO:0000313" key="3">
    <source>
        <dbReference type="EMBL" id="ABD41928.1"/>
    </source>
</evidence>
<dbReference type="PANTHER" id="PTHR44167:SF24">
    <property type="entry name" value="SERINE_THREONINE-PROTEIN KINASE CHK2"/>
    <property type="match status" value="1"/>
</dbReference>
<feature type="transmembrane region" description="Helical" evidence="1">
    <location>
        <begin position="256"/>
        <end position="277"/>
    </location>
</feature>
<dbReference type="KEGG" id="mhu:Mhun_2223"/>
<keyword evidence="1" id="KW-0472">Membrane</keyword>
<dbReference type="AlphaFoldDB" id="Q2FTU5"/>
<proteinExistence type="predicted"/>
<sequence>MSSHSFFILLFFIFISFLIITPVCCVDQGSISGITFQGGEYSSDSIPDVMYPGQNGQYMVEFRNTGMTAWEHDVEKIGVEYSGDSNLITVDPPLQLLPKGSRVHTGQSYQFPFLISAHNVGQVKLAFAVVRLLPSGKTNRISDPVFLSMEITTGLPHNDQNSGSIQVTAGPLHVPVELDGMPAGLTPLTLPHIPVGIHHVVVKGKEGVMESDIEVKPNSIHSITYSPEKSGVLIETKESLLLENSNPVLTLILSNFFIILGVIITLTTVAVISIVVISGEIKRIKFVVSHVLPSSVQKESGRDFAIETRRRISSDDVRFDPVAGLFKQGDKKSLKLKITNMGTKPIVVDTIRIEPGVCRIVFREIFDDDPGDCEVSQAVSYIDGNGKEKSRVIHLQYRIMPRDLDLSWFFERFIQKKGNIIAILKIKNNNPFPLEADSILLASGEERGIELVMDVPDSDELSVYKKLRILTENEYSFPLSVKIPYNKGIFLFFSKKYSESLEWFNQQIDLGNDDGTLKRYRDLIKRKMDSSSEVNTMDSSDIRDHEPDVKRKVDAQEGNATQVSLSPSLTGFPDSLLPIYKPSALISTDRLGIMYRALRAADNIEVAVRVLDSGVIPASQVELQIQAWRSLKHMNIMQIKFWERDPVYFLEFDLPSGAIQSKKRIYSLADLKVPIPARAALRIVRGLAEGIDYIHRQGVRHYLLEPSVIFLDDGLQPKISGFDTSALIQSGIPDDCWVIAPEQRNPEKFGNPGKKTDIYQVGAIFYYLLSGQVLNCFESISSLPSHFRSDYGVYDPIIKKSVHIDKNERYGDIREMIHEIDTLLQTFKK</sequence>
<name>Q2FTU5_METHJ</name>
<dbReference type="InParanoid" id="Q2FTU5"/>
<evidence type="ECO:0000256" key="1">
    <source>
        <dbReference type="SAM" id="Phobius"/>
    </source>
</evidence>
<dbReference type="EnsemblBacteria" id="ABD41928">
    <property type="protein sequence ID" value="ABD41928"/>
    <property type="gene ID" value="Mhun_2223"/>
</dbReference>
<dbReference type="Proteomes" id="UP000001941">
    <property type="component" value="Chromosome"/>
</dbReference>
<dbReference type="InterPro" id="IPR000719">
    <property type="entry name" value="Prot_kinase_dom"/>
</dbReference>
<accession>Q2FTU5</accession>
<reference evidence="4" key="1">
    <citation type="journal article" date="2016" name="Stand. Genomic Sci.">
        <title>Complete genome sequence of Methanospirillum hungatei type strain JF1.</title>
        <authorList>
            <person name="Gunsalus R.P."/>
            <person name="Cook L.E."/>
            <person name="Crable B."/>
            <person name="Rohlin L."/>
            <person name="McDonald E."/>
            <person name="Mouttaki H."/>
            <person name="Sieber J.R."/>
            <person name="Poweleit N."/>
            <person name="Zhou H."/>
            <person name="Lapidus A.L."/>
            <person name="Daligault H.E."/>
            <person name="Land M."/>
            <person name="Gilna P."/>
            <person name="Ivanova N."/>
            <person name="Kyrpides N."/>
            <person name="Culley D.E."/>
            <person name="McInerney M.J."/>
        </authorList>
    </citation>
    <scope>NUCLEOTIDE SEQUENCE [LARGE SCALE GENOMIC DNA]</scope>
    <source>
        <strain evidence="4">ATCC 27890 / DSM 864 / NBRC 100397 / JF-1</strain>
    </source>
</reference>
<organism evidence="3 4">
    <name type="scientific">Methanospirillum hungatei JF-1 (strain ATCC 27890 / DSM 864 / NBRC 100397 / JF-1)</name>
    <dbReference type="NCBI Taxonomy" id="323259"/>
    <lineage>
        <taxon>Archaea</taxon>
        <taxon>Methanobacteriati</taxon>
        <taxon>Methanobacteriota</taxon>
        <taxon>Stenosarchaea group</taxon>
        <taxon>Methanomicrobia</taxon>
        <taxon>Methanomicrobiales</taxon>
        <taxon>Methanospirillaceae</taxon>
        <taxon>Methanospirillum</taxon>
    </lineage>
</organism>
<keyword evidence="3" id="KW-0723">Serine/threonine-protein kinase</keyword>
<dbReference type="STRING" id="323259.Mhun_2223"/>
<dbReference type="Pfam" id="PF00069">
    <property type="entry name" value="Pkinase"/>
    <property type="match status" value="1"/>
</dbReference>
<dbReference type="EMBL" id="CP000254">
    <property type="protein sequence ID" value="ABD41928.1"/>
    <property type="molecule type" value="Genomic_DNA"/>
</dbReference>
<evidence type="ECO:0000313" key="4">
    <source>
        <dbReference type="Proteomes" id="UP000001941"/>
    </source>
</evidence>
<keyword evidence="3" id="KW-0808">Transferase</keyword>
<keyword evidence="1" id="KW-1133">Transmembrane helix</keyword>
<dbReference type="PROSITE" id="PS50011">
    <property type="entry name" value="PROTEIN_KINASE_DOM"/>
    <property type="match status" value="1"/>
</dbReference>